<dbReference type="Proteomes" id="UP001589774">
    <property type="component" value="Unassembled WGS sequence"/>
</dbReference>
<reference evidence="1 2" key="1">
    <citation type="submission" date="2024-09" db="EMBL/GenBank/DDBJ databases">
        <authorList>
            <person name="Sun Q."/>
            <person name="Mori K."/>
        </authorList>
    </citation>
    <scope>NUCLEOTIDE SEQUENCE [LARGE SCALE GENOMIC DNA]</scope>
    <source>
        <strain evidence="1 2">CCM 7765</strain>
    </source>
</reference>
<evidence type="ECO:0000313" key="2">
    <source>
        <dbReference type="Proteomes" id="UP001589774"/>
    </source>
</evidence>
<protein>
    <submittedName>
        <fullName evidence="1">Uncharacterized protein</fullName>
    </submittedName>
</protein>
<gene>
    <name evidence="1" type="ORF">ACFFI0_25530</name>
</gene>
<sequence>MKTQFILFTLSGIMRFRKIIFLFFTATPGFVYGQLVSTEPYALQDKTVSFMHRLEKELITFVEQADSVSNASMEERNTLLQKSVFFREISKYLDENRFAYESVRRQSFEKLTPPPIDLEKALRLTPIVDSSLTILWKEADYARLLTFQSFTAEAIMGLIANTMLPVIVETSSNIYDDLMLDSQIGPLIYGLPVLRDKWQLFMITRHYCIAVDFNLTTQDVDNVRFATLSDSSPDLSNLAISGNPKTTVDSLSQGLQKIGWSILADTAYLRASHTEILQTLAVKKQQFFLEHLDQYTQVRKTLLSRFPATGVLPTEYRLKISGEELGDTFLQSISFLNPTVFSVETITTQLANSIAGQLSWGGRPDYKALSLKAMMGYLHRVRPTANHYIWQVQACGYQTLIEYQWDISTGKITDLKYYERI</sequence>
<proteinExistence type="predicted"/>
<organism evidence="1 2">
    <name type="scientific">Olivibacter oleidegradans</name>
    <dbReference type="NCBI Taxonomy" id="760123"/>
    <lineage>
        <taxon>Bacteria</taxon>
        <taxon>Pseudomonadati</taxon>
        <taxon>Bacteroidota</taxon>
        <taxon>Sphingobacteriia</taxon>
        <taxon>Sphingobacteriales</taxon>
        <taxon>Sphingobacteriaceae</taxon>
        <taxon>Olivibacter</taxon>
    </lineage>
</organism>
<dbReference type="EMBL" id="JBHLWO010000007">
    <property type="protein sequence ID" value="MFC0321699.1"/>
    <property type="molecule type" value="Genomic_DNA"/>
</dbReference>
<evidence type="ECO:0000313" key="1">
    <source>
        <dbReference type="EMBL" id="MFC0321699.1"/>
    </source>
</evidence>
<comment type="caution">
    <text evidence="1">The sequence shown here is derived from an EMBL/GenBank/DDBJ whole genome shotgun (WGS) entry which is preliminary data.</text>
</comment>
<dbReference type="RefSeq" id="WP_149105466.1">
    <property type="nucleotide sequence ID" value="NZ_JBHLWO010000007.1"/>
</dbReference>
<name>A0ABV6HS25_9SPHI</name>
<accession>A0ABV6HS25</accession>
<keyword evidence="2" id="KW-1185">Reference proteome</keyword>